<comment type="caution">
    <text evidence="2">The sequence shown here is derived from an EMBL/GenBank/DDBJ whole genome shotgun (WGS) entry which is preliminary data.</text>
</comment>
<dbReference type="InterPro" id="IPR001584">
    <property type="entry name" value="Integrase_cat-core"/>
</dbReference>
<evidence type="ECO:0000313" key="3">
    <source>
        <dbReference type="Proteomes" id="UP001157440"/>
    </source>
</evidence>
<dbReference type="Pfam" id="PF13333">
    <property type="entry name" value="rve_2"/>
    <property type="match status" value="1"/>
</dbReference>
<organism evidence="2 3">
    <name type="scientific">Methylobacterium tardum</name>
    <dbReference type="NCBI Taxonomy" id="374432"/>
    <lineage>
        <taxon>Bacteria</taxon>
        <taxon>Pseudomonadati</taxon>
        <taxon>Pseudomonadota</taxon>
        <taxon>Alphaproteobacteria</taxon>
        <taxon>Hyphomicrobiales</taxon>
        <taxon>Methylobacteriaceae</taxon>
        <taxon>Methylobacterium</taxon>
    </lineage>
</organism>
<evidence type="ECO:0000259" key="1">
    <source>
        <dbReference type="Pfam" id="PF13333"/>
    </source>
</evidence>
<sequence>MESFFHTLKVELVHQRRWATRDEARRDLFACIEGYYNRQRFHSALSYLTPEQAERTAS</sequence>
<feature type="domain" description="Integrase catalytic" evidence="1">
    <location>
        <begin position="2"/>
        <end position="52"/>
    </location>
</feature>
<gene>
    <name evidence="2" type="ORF">GCM10007890_01180</name>
</gene>
<dbReference type="PANTHER" id="PTHR46889:SF4">
    <property type="entry name" value="TRANSPOSASE INSO FOR INSERTION SEQUENCE ELEMENT IS911B-RELATED"/>
    <property type="match status" value="1"/>
</dbReference>
<dbReference type="InterPro" id="IPR012337">
    <property type="entry name" value="RNaseH-like_sf"/>
</dbReference>
<reference evidence="3" key="1">
    <citation type="journal article" date="2019" name="Int. J. Syst. Evol. Microbiol.">
        <title>The Global Catalogue of Microorganisms (GCM) 10K type strain sequencing project: providing services to taxonomists for standard genome sequencing and annotation.</title>
        <authorList>
            <consortium name="The Broad Institute Genomics Platform"/>
            <consortium name="The Broad Institute Genome Sequencing Center for Infectious Disease"/>
            <person name="Wu L."/>
            <person name="Ma J."/>
        </authorList>
    </citation>
    <scope>NUCLEOTIDE SEQUENCE [LARGE SCALE GENOMIC DNA]</scope>
    <source>
        <strain evidence="3">NBRC 103632</strain>
    </source>
</reference>
<dbReference type="RefSeq" id="WP_250103638.1">
    <property type="nucleotide sequence ID" value="NZ_CP097484.1"/>
</dbReference>
<keyword evidence="3" id="KW-1185">Reference proteome</keyword>
<dbReference type="SUPFAM" id="SSF53098">
    <property type="entry name" value="Ribonuclease H-like"/>
    <property type="match status" value="1"/>
</dbReference>
<dbReference type="Proteomes" id="UP001157440">
    <property type="component" value="Unassembled WGS sequence"/>
</dbReference>
<dbReference type="GO" id="GO:0015074">
    <property type="term" value="P:DNA integration"/>
    <property type="evidence" value="ECO:0007669"/>
    <property type="project" value="InterPro"/>
</dbReference>
<dbReference type="InterPro" id="IPR050900">
    <property type="entry name" value="Transposase_IS3/IS150/IS904"/>
</dbReference>
<dbReference type="EMBL" id="BSPL01000003">
    <property type="protein sequence ID" value="GLS68107.1"/>
    <property type="molecule type" value="Genomic_DNA"/>
</dbReference>
<accession>A0AA37TA04</accession>
<name>A0AA37TA04_9HYPH</name>
<protein>
    <recommendedName>
        <fullName evidence="1">Integrase catalytic domain-containing protein</fullName>
    </recommendedName>
</protein>
<evidence type="ECO:0000313" key="2">
    <source>
        <dbReference type="EMBL" id="GLS68107.1"/>
    </source>
</evidence>
<proteinExistence type="predicted"/>
<dbReference type="AlphaFoldDB" id="A0AA37TA04"/>
<dbReference type="PANTHER" id="PTHR46889">
    <property type="entry name" value="TRANSPOSASE INSF FOR INSERTION SEQUENCE IS3B-RELATED"/>
    <property type="match status" value="1"/>
</dbReference>